<sequence length="110" mass="12854">MEDVKELYAQDGWKINTLDSNFNKDICDHVCNTIGSVTSTEGRYKAWWMPSSDDKFKVSSALELCRSREEYIEDISKIWEKGFPFKDYHSKLISFNRLWMNGGKLMKVGN</sequence>
<dbReference type="Proteomes" id="UP000826656">
    <property type="component" value="Unassembled WGS sequence"/>
</dbReference>
<reference evidence="1 2" key="1">
    <citation type="journal article" date="2021" name="bioRxiv">
        <title>Chromosome-scale and haplotype-resolved genome assembly of a tetraploid potato cultivar.</title>
        <authorList>
            <person name="Sun H."/>
            <person name="Jiao W.-B."/>
            <person name="Krause K."/>
            <person name="Campoy J.A."/>
            <person name="Goel M."/>
            <person name="Folz-Donahue K."/>
            <person name="Kukat C."/>
            <person name="Huettel B."/>
            <person name="Schneeberger K."/>
        </authorList>
    </citation>
    <scope>NUCLEOTIDE SEQUENCE [LARGE SCALE GENOMIC DNA]</scope>
    <source>
        <strain evidence="1">SolTubOtavaFocal</strain>
        <tissue evidence="1">Leaves</tissue>
    </source>
</reference>
<keyword evidence="2" id="KW-1185">Reference proteome</keyword>
<protein>
    <submittedName>
        <fullName evidence="1">Uncharacterized protein</fullName>
    </submittedName>
</protein>
<evidence type="ECO:0000313" key="1">
    <source>
        <dbReference type="EMBL" id="KAH0757656.1"/>
    </source>
</evidence>
<organism evidence="1 2">
    <name type="scientific">Solanum tuberosum</name>
    <name type="common">Potato</name>
    <dbReference type="NCBI Taxonomy" id="4113"/>
    <lineage>
        <taxon>Eukaryota</taxon>
        <taxon>Viridiplantae</taxon>
        <taxon>Streptophyta</taxon>
        <taxon>Embryophyta</taxon>
        <taxon>Tracheophyta</taxon>
        <taxon>Spermatophyta</taxon>
        <taxon>Magnoliopsida</taxon>
        <taxon>eudicotyledons</taxon>
        <taxon>Gunneridae</taxon>
        <taxon>Pentapetalae</taxon>
        <taxon>asterids</taxon>
        <taxon>lamiids</taxon>
        <taxon>Solanales</taxon>
        <taxon>Solanaceae</taxon>
        <taxon>Solanoideae</taxon>
        <taxon>Solaneae</taxon>
        <taxon>Solanum</taxon>
    </lineage>
</organism>
<name>A0ABQ7V2Q0_SOLTU</name>
<accession>A0ABQ7V2Q0</accession>
<proteinExistence type="predicted"/>
<dbReference type="EMBL" id="JAIVGD010000015">
    <property type="protein sequence ID" value="KAH0757656.1"/>
    <property type="molecule type" value="Genomic_DNA"/>
</dbReference>
<gene>
    <name evidence="1" type="ORF">KY290_021149</name>
</gene>
<comment type="caution">
    <text evidence="1">The sequence shown here is derived from an EMBL/GenBank/DDBJ whole genome shotgun (WGS) entry which is preliminary data.</text>
</comment>
<evidence type="ECO:0000313" key="2">
    <source>
        <dbReference type="Proteomes" id="UP000826656"/>
    </source>
</evidence>